<dbReference type="GeneID" id="90532191"/>
<evidence type="ECO:0000313" key="5">
    <source>
        <dbReference type="Proteomes" id="UP001524473"/>
    </source>
</evidence>
<gene>
    <name evidence="4" type="ORF">NE695_11825</name>
</gene>
<feature type="compositionally biased region" description="Basic and acidic residues" evidence="1">
    <location>
        <begin position="48"/>
        <end position="57"/>
    </location>
</feature>
<feature type="domain" description="DUF1835" evidence="2">
    <location>
        <begin position="62"/>
        <end position="164"/>
    </location>
</feature>
<evidence type="ECO:0000259" key="2">
    <source>
        <dbReference type="Pfam" id="PF08874"/>
    </source>
</evidence>
<name>A0ABT1S0Y5_9FIRM</name>
<proteinExistence type="predicted"/>
<comment type="caution">
    <text evidence="4">The sequence shown here is derived from an EMBL/GenBank/DDBJ whole genome shotgun (WGS) entry which is preliminary data.</text>
</comment>
<feature type="region of interest" description="Disordered" evidence="1">
    <location>
        <begin position="38"/>
        <end position="57"/>
    </location>
</feature>
<dbReference type="Proteomes" id="UP001524473">
    <property type="component" value="Unassembled WGS sequence"/>
</dbReference>
<dbReference type="Pfam" id="PF12395">
    <property type="entry name" value="DUF3658"/>
    <property type="match status" value="1"/>
</dbReference>
<reference evidence="4 5" key="1">
    <citation type="submission" date="2022-06" db="EMBL/GenBank/DDBJ databases">
        <title>Isolation of gut microbiota from human fecal samples.</title>
        <authorList>
            <person name="Pamer E.G."/>
            <person name="Barat B."/>
            <person name="Waligurski E."/>
            <person name="Medina S."/>
            <person name="Paddock L."/>
            <person name="Mostad J."/>
        </authorList>
    </citation>
    <scope>NUCLEOTIDE SEQUENCE [LARGE SCALE GENOMIC DNA]</scope>
    <source>
        <strain evidence="4 5">DFI.9.73</strain>
    </source>
</reference>
<protein>
    <submittedName>
        <fullName evidence="4">DUF1835 domain-containing protein</fullName>
    </submittedName>
</protein>
<keyword evidence="5" id="KW-1185">Reference proteome</keyword>
<dbReference type="EMBL" id="JANFZH010000026">
    <property type="protein sequence ID" value="MCQ4840597.1"/>
    <property type="molecule type" value="Genomic_DNA"/>
</dbReference>
<accession>A0ABT1S0Y5</accession>
<sequence length="318" mass="34939">MLEVVFSDSAAGSLSVAMGGGRHVGGAVSVSILRSDGRKPTKAKLKKAQREAEEQERRNWTQAIPLEGSRRDVLAFSLALSVGDIQEEGIGPKREAAVSQLMGTYPDMGKKAAERLLETSRSSLSVLRERVGRGEPLRIWASGNPDEACGLCWIMEQLRAFGFDNLEITIVTLPDFEERSGSIAVQYTGWGEVEPHQWGKLADHGKKLSSAVARVLADQWRELQAENAPLRAVLNGRLVSVPESLYDFVILRELAHESGEFMEAQVVGRVLGKYRLGIGDAWVALRIEQFVQDGLLEPVTQPAQGEPAYHRILRKSAV</sequence>
<evidence type="ECO:0000256" key="1">
    <source>
        <dbReference type="SAM" id="MobiDB-lite"/>
    </source>
</evidence>
<dbReference type="RefSeq" id="WP_066863258.1">
    <property type="nucleotide sequence ID" value="NZ_CABKVV010000013.1"/>
</dbReference>
<dbReference type="Pfam" id="PF08874">
    <property type="entry name" value="DUF1835"/>
    <property type="match status" value="1"/>
</dbReference>
<evidence type="ECO:0000313" key="4">
    <source>
        <dbReference type="EMBL" id="MCQ4840597.1"/>
    </source>
</evidence>
<organism evidence="4 5">
    <name type="scientific">Neglectibacter timonensis</name>
    <dbReference type="NCBI Taxonomy" id="1776382"/>
    <lineage>
        <taxon>Bacteria</taxon>
        <taxon>Bacillati</taxon>
        <taxon>Bacillota</taxon>
        <taxon>Clostridia</taxon>
        <taxon>Eubacteriales</taxon>
        <taxon>Oscillospiraceae</taxon>
        <taxon>Neglectibacter</taxon>
    </lineage>
</organism>
<dbReference type="InterPro" id="IPR014973">
    <property type="entry name" value="DUF1835"/>
</dbReference>
<dbReference type="InterPro" id="IPR022123">
    <property type="entry name" value="DUF3658"/>
</dbReference>
<evidence type="ECO:0000259" key="3">
    <source>
        <dbReference type="Pfam" id="PF12395"/>
    </source>
</evidence>
<feature type="domain" description="DUF3658" evidence="3">
    <location>
        <begin position="203"/>
        <end position="299"/>
    </location>
</feature>